<dbReference type="Gene3D" id="3.40.30.10">
    <property type="entry name" value="Glutaredoxin"/>
    <property type="match status" value="1"/>
</dbReference>
<dbReference type="InterPro" id="IPR005746">
    <property type="entry name" value="Thioredoxin"/>
</dbReference>
<accession>A0ABT7UKB1</accession>
<dbReference type="NCBIfam" id="TIGR01068">
    <property type="entry name" value="thioredoxin"/>
    <property type="match status" value="1"/>
</dbReference>
<keyword evidence="11" id="KW-1185">Reference proteome</keyword>
<dbReference type="EMBL" id="JAUDCK010000033">
    <property type="protein sequence ID" value="MDM8196397.1"/>
    <property type="molecule type" value="Genomic_DNA"/>
</dbReference>
<evidence type="ECO:0000256" key="5">
    <source>
        <dbReference type="ARBA" id="ARBA00023157"/>
    </source>
</evidence>
<feature type="domain" description="Thioredoxin" evidence="9">
    <location>
        <begin position="1"/>
        <end position="102"/>
    </location>
</feature>
<comment type="similarity">
    <text evidence="1 8">Belongs to the thioredoxin family.</text>
</comment>
<dbReference type="InterPro" id="IPR017937">
    <property type="entry name" value="Thioredoxin_CS"/>
</dbReference>
<sequence>MSEVLHVNSQEFENVIAQNDVVFVDFFANWCGPCKMLAPSIDKLAQEHPEVKVVKVDVDQEPSLAMQFGVQSIPTLITFKKGQAVNRQLGFVPYETLENMLK</sequence>
<evidence type="ECO:0000256" key="4">
    <source>
        <dbReference type="ARBA" id="ARBA00022982"/>
    </source>
</evidence>
<dbReference type="PANTHER" id="PTHR45663">
    <property type="entry name" value="GEO12009P1"/>
    <property type="match status" value="1"/>
</dbReference>
<evidence type="ECO:0000256" key="6">
    <source>
        <dbReference type="ARBA" id="ARBA00023284"/>
    </source>
</evidence>
<dbReference type="RefSeq" id="WP_087242953.1">
    <property type="nucleotide sequence ID" value="NZ_JAUDCK010000033.1"/>
</dbReference>
<organism evidence="10 11">
    <name type="scientific">Massilimicrobiota timonensis</name>
    <dbReference type="NCBI Taxonomy" id="1776392"/>
    <lineage>
        <taxon>Bacteria</taxon>
        <taxon>Bacillati</taxon>
        <taxon>Bacillota</taxon>
        <taxon>Erysipelotrichia</taxon>
        <taxon>Erysipelotrichales</taxon>
        <taxon>Erysipelotrichaceae</taxon>
        <taxon>Massilimicrobiota</taxon>
    </lineage>
</organism>
<keyword evidence="5" id="KW-1015">Disulfide bond</keyword>
<dbReference type="PRINTS" id="PR00421">
    <property type="entry name" value="THIOREDOXIN"/>
</dbReference>
<evidence type="ECO:0000256" key="1">
    <source>
        <dbReference type="ARBA" id="ARBA00008987"/>
    </source>
</evidence>
<evidence type="ECO:0000256" key="2">
    <source>
        <dbReference type="ARBA" id="ARBA00020570"/>
    </source>
</evidence>
<dbReference type="PROSITE" id="PS51352">
    <property type="entry name" value="THIOREDOXIN_2"/>
    <property type="match status" value="1"/>
</dbReference>
<dbReference type="PIRSF" id="PIRSF000077">
    <property type="entry name" value="Thioredoxin"/>
    <property type="match status" value="1"/>
</dbReference>
<protein>
    <recommendedName>
        <fullName evidence="2 7">Thioredoxin</fullName>
    </recommendedName>
</protein>
<evidence type="ECO:0000313" key="10">
    <source>
        <dbReference type="EMBL" id="MDM8196397.1"/>
    </source>
</evidence>
<keyword evidence="3" id="KW-0813">Transport</keyword>
<comment type="caution">
    <text evidence="10">The sequence shown here is derived from an EMBL/GenBank/DDBJ whole genome shotgun (WGS) entry which is preliminary data.</text>
</comment>
<dbReference type="CDD" id="cd02947">
    <property type="entry name" value="TRX_family"/>
    <property type="match status" value="1"/>
</dbReference>
<gene>
    <name evidence="10" type="primary">trxA</name>
    <name evidence="10" type="ORF">QUV98_08725</name>
</gene>
<proteinExistence type="inferred from homology"/>
<name>A0ABT7UKB1_9FIRM</name>
<evidence type="ECO:0000256" key="7">
    <source>
        <dbReference type="NCBIfam" id="TIGR01068"/>
    </source>
</evidence>
<keyword evidence="6" id="KW-0676">Redox-active center</keyword>
<evidence type="ECO:0000259" key="9">
    <source>
        <dbReference type="PROSITE" id="PS51352"/>
    </source>
</evidence>
<dbReference type="InterPro" id="IPR013766">
    <property type="entry name" value="Thioredoxin_domain"/>
</dbReference>
<evidence type="ECO:0000313" key="11">
    <source>
        <dbReference type="Proteomes" id="UP001529275"/>
    </source>
</evidence>
<reference evidence="11" key="1">
    <citation type="submission" date="2023-06" db="EMBL/GenBank/DDBJ databases">
        <title>Identification and characterization of horizontal gene transfer across gut microbiota members of farm animals based on homology search.</title>
        <authorList>
            <person name="Zeman M."/>
            <person name="Kubasova T."/>
            <person name="Jahodarova E."/>
            <person name="Nykrynova M."/>
            <person name="Rychlik I."/>
        </authorList>
    </citation>
    <scope>NUCLEOTIDE SEQUENCE [LARGE SCALE GENOMIC DNA]</scope>
    <source>
        <strain evidence="11">ET341</strain>
    </source>
</reference>
<evidence type="ECO:0000256" key="3">
    <source>
        <dbReference type="ARBA" id="ARBA00022448"/>
    </source>
</evidence>
<evidence type="ECO:0000256" key="8">
    <source>
        <dbReference type="PIRNR" id="PIRNR000077"/>
    </source>
</evidence>
<dbReference type="PANTHER" id="PTHR45663:SF11">
    <property type="entry name" value="GEO12009P1"/>
    <property type="match status" value="1"/>
</dbReference>
<keyword evidence="4" id="KW-0249">Electron transport</keyword>
<dbReference type="Pfam" id="PF00085">
    <property type="entry name" value="Thioredoxin"/>
    <property type="match status" value="1"/>
</dbReference>
<dbReference type="InterPro" id="IPR036249">
    <property type="entry name" value="Thioredoxin-like_sf"/>
</dbReference>
<dbReference type="PROSITE" id="PS00194">
    <property type="entry name" value="THIOREDOXIN_1"/>
    <property type="match status" value="1"/>
</dbReference>
<dbReference type="SUPFAM" id="SSF52833">
    <property type="entry name" value="Thioredoxin-like"/>
    <property type="match status" value="1"/>
</dbReference>
<dbReference type="Proteomes" id="UP001529275">
    <property type="component" value="Unassembled WGS sequence"/>
</dbReference>